<name>A0A917HJE5_9BACL</name>
<dbReference type="PANTHER" id="PTHR34473">
    <property type="entry name" value="UPF0699 TRANSMEMBRANE PROTEIN YDBS"/>
    <property type="match status" value="1"/>
</dbReference>
<evidence type="ECO:0000313" key="4">
    <source>
        <dbReference type="Proteomes" id="UP000600247"/>
    </source>
</evidence>
<evidence type="ECO:0000259" key="2">
    <source>
        <dbReference type="Pfam" id="PF03703"/>
    </source>
</evidence>
<dbReference type="Pfam" id="PF03703">
    <property type="entry name" value="bPH_2"/>
    <property type="match status" value="1"/>
</dbReference>
<keyword evidence="1" id="KW-1133">Transmembrane helix</keyword>
<keyword evidence="4" id="KW-1185">Reference proteome</keyword>
<dbReference type="RefSeq" id="WP_188891276.1">
    <property type="nucleotide sequence ID" value="NZ_BMHY01000010.1"/>
</dbReference>
<sequence length="159" mass="18192">MNRPLSRRLDQDYITVYRISSLITHSIGYALIIAYTALAGSNQWTFLPAWIALAVVTLSAVWFTWFIPLWKYRSFQYELFDEELELASGIIFKKNVLIPMVRVQHVELESGPLMRKYKLASVKVVTAATTHEISGLKQDEASDLKRQIGLLAKVDDQDD</sequence>
<dbReference type="AlphaFoldDB" id="A0A917HJE5"/>
<proteinExistence type="predicted"/>
<evidence type="ECO:0000256" key="1">
    <source>
        <dbReference type="SAM" id="Phobius"/>
    </source>
</evidence>
<accession>A0A917HJE5</accession>
<evidence type="ECO:0000313" key="3">
    <source>
        <dbReference type="EMBL" id="GGG81290.1"/>
    </source>
</evidence>
<reference evidence="3 4" key="1">
    <citation type="journal article" date="2014" name="Int. J. Syst. Evol. Microbiol.">
        <title>Complete genome sequence of Corynebacterium casei LMG S-19264T (=DSM 44701T), isolated from a smear-ripened cheese.</title>
        <authorList>
            <consortium name="US DOE Joint Genome Institute (JGI-PGF)"/>
            <person name="Walter F."/>
            <person name="Albersmeier A."/>
            <person name="Kalinowski J."/>
            <person name="Ruckert C."/>
        </authorList>
    </citation>
    <scope>NUCLEOTIDE SEQUENCE [LARGE SCALE GENOMIC DNA]</scope>
    <source>
        <strain evidence="3 4">CGMCC 1.15286</strain>
    </source>
</reference>
<protein>
    <submittedName>
        <fullName evidence="3">Membrane protein</fullName>
    </submittedName>
</protein>
<dbReference type="Proteomes" id="UP000600247">
    <property type="component" value="Unassembled WGS sequence"/>
</dbReference>
<feature type="transmembrane region" description="Helical" evidence="1">
    <location>
        <begin position="21"/>
        <end position="40"/>
    </location>
</feature>
<comment type="caution">
    <text evidence="3">The sequence shown here is derived from an EMBL/GenBank/DDBJ whole genome shotgun (WGS) entry which is preliminary data.</text>
</comment>
<gene>
    <name evidence="3" type="primary">ydbS</name>
    <name evidence="3" type="ORF">GCM10010918_43170</name>
</gene>
<organism evidence="3 4">
    <name type="scientific">Paenibacillus radicis</name>
    <name type="common">ex Gao et al. 2016</name>
    <dbReference type="NCBI Taxonomy" id="1737354"/>
    <lineage>
        <taxon>Bacteria</taxon>
        <taxon>Bacillati</taxon>
        <taxon>Bacillota</taxon>
        <taxon>Bacilli</taxon>
        <taxon>Bacillales</taxon>
        <taxon>Paenibacillaceae</taxon>
        <taxon>Paenibacillus</taxon>
    </lineage>
</organism>
<feature type="domain" description="YdbS-like PH" evidence="2">
    <location>
        <begin position="72"/>
        <end position="148"/>
    </location>
</feature>
<dbReference type="InterPro" id="IPR005182">
    <property type="entry name" value="YdbS-like_PH"/>
</dbReference>
<keyword evidence="1" id="KW-0472">Membrane</keyword>
<keyword evidence="1" id="KW-0812">Transmembrane</keyword>
<dbReference type="EMBL" id="BMHY01000010">
    <property type="protein sequence ID" value="GGG81290.1"/>
    <property type="molecule type" value="Genomic_DNA"/>
</dbReference>
<dbReference type="PANTHER" id="PTHR34473:SF2">
    <property type="entry name" value="UPF0699 TRANSMEMBRANE PROTEIN YDBT"/>
    <property type="match status" value="1"/>
</dbReference>
<feature type="transmembrane region" description="Helical" evidence="1">
    <location>
        <begin position="46"/>
        <end position="67"/>
    </location>
</feature>